<feature type="domain" description="RRM" evidence="4">
    <location>
        <begin position="632"/>
        <end position="714"/>
    </location>
</feature>
<protein>
    <submittedName>
        <fullName evidence="5">RNA-binding protein 47-like protein</fullName>
    </submittedName>
</protein>
<evidence type="ECO:0000256" key="2">
    <source>
        <dbReference type="PROSITE-ProRule" id="PRU00176"/>
    </source>
</evidence>
<keyword evidence="1 2" id="KW-0694">RNA-binding</keyword>
<evidence type="ECO:0000313" key="5">
    <source>
        <dbReference type="EMBL" id="KAF3324381.1"/>
    </source>
</evidence>
<feature type="region of interest" description="Disordered" evidence="3">
    <location>
        <begin position="166"/>
        <end position="216"/>
    </location>
</feature>
<feature type="compositionally biased region" description="Low complexity" evidence="3">
    <location>
        <begin position="179"/>
        <end position="195"/>
    </location>
</feature>
<feature type="compositionally biased region" description="Basic and acidic residues" evidence="3">
    <location>
        <begin position="290"/>
        <end position="299"/>
    </location>
</feature>
<feature type="region of interest" description="Disordered" evidence="3">
    <location>
        <begin position="277"/>
        <end position="316"/>
    </location>
</feature>
<dbReference type="SUPFAM" id="SSF54928">
    <property type="entry name" value="RNA-binding domain, RBD"/>
    <property type="match status" value="2"/>
</dbReference>
<dbReference type="Gene3D" id="3.30.70.330">
    <property type="match status" value="3"/>
</dbReference>
<feature type="compositionally biased region" description="Polar residues" evidence="3">
    <location>
        <begin position="35"/>
        <end position="56"/>
    </location>
</feature>
<organism evidence="5 6">
    <name type="scientific">Carex littledalei</name>
    <dbReference type="NCBI Taxonomy" id="544730"/>
    <lineage>
        <taxon>Eukaryota</taxon>
        <taxon>Viridiplantae</taxon>
        <taxon>Streptophyta</taxon>
        <taxon>Embryophyta</taxon>
        <taxon>Tracheophyta</taxon>
        <taxon>Spermatophyta</taxon>
        <taxon>Magnoliopsida</taxon>
        <taxon>Liliopsida</taxon>
        <taxon>Poales</taxon>
        <taxon>Cyperaceae</taxon>
        <taxon>Cyperoideae</taxon>
        <taxon>Cariceae</taxon>
        <taxon>Carex</taxon>
        <taxon>Carex subgen. Euthyceras</taxon>
    </lineage>
</organism>
<dbReference type="CDD" id="cd00590">
    <property type="entry name" value="RRM_SF"/>
    <property type="match status" value="1"/>
</dbReference>
<dbReference type="GO" id="GO:0003723">
    <property type="term" value="F:RNA binding"/>
    <property type="evidence" value="ECO:0007669"/>
    <property type="project" value="UniProtKB-UniRule"/>
</dbReference>
<dbReference type="PANTHER" id="PTHR21245">
    <property type="entry name" value="HETEROGENEOUS NUCLEAR RIBONUCLEOPROTEIN"/>
    <property type="match status" value="1"/>
</dbReference>
<dbReference type="SMART" id="SM00360">
    <property type="entry name" value="RRM"/>
    <property type="match status" value="3"/>
</dbReference>
<reference evidence="5" key="1">
    <citation type="submission" date="2020-01" db="EMBL/GenBank/DDBJ databases">
        <title>Genome sequence of Kobresia littledalei, the first chromosome-level genome in the family Cyperaceae.</title>
        <authorList>
            <person name="Qu G."/>
        </authorList>
    </citation>
    <scope>NUCLEOTIDE SEQUENCE</scope>
    <source>
        <strain evidence="5">C.B.Clarke</strain>
        <tissue evidence="5">Leaf</tissue>
    </source>
</reference>
<feature type="region of interest" description="Disordered" evidence="3">
    <location>
        <begin position="434"/>
        <end position="515"/>
    </location>
</feature>
<evidence type="ECO:0000256" key="1">
    <source>
        <dbReference type="ARBA" id="ARBA00022884"/>
    </source>
</evidence>
<feature type="domain" description="RRM" evidence="4">
    <location>
        <begin position="727"/>
        <end position="809"/>
    </location>
</feature>
<feature type="compositionally biased region" description="Basic and acidic residues" evidence="3">
    <location>
        <begin position="203"/>
        <end position="216"/>
    </location>
</feature>
<dbReference type="InterPro" id="IPR035979">
    <property type="entry name" value="RBD_domain_sf"/>
</dbReference>
<feature type="region of interest" description="Disordered" evidence="3">
    <location>
        <begin position="811"/>
        <end position="882"/>
    </location>
</feature>
<feature type="compositionally biased region" description="Basic residues" evidence="3">
    <location>
        <begin position="870"/>
        <end position="879"/>
    </location>
</feature>
<dbReference type="AlphaFoldDB" id="A0A833QRZ7"/>
<name>A0A833QRZ7_9POAL</name>
<feature type="compositionally biased region" description="Polar residues" evidence="3">
    <location>
        <begin position="83"/>
        <end position="101"/>
    </location>
</feature>
<comment type="caution">
    <text evidence="5">The sequence shown here is derived from an EMBL/GenBank/DDBJ whole genome shotgun (WGS) entry which is preliminary data.</text>
</comment>
<gene>
    <name evidence="5" type="ORF">FCM35_KLT11848</name>
</gene>
<dbReference type="Proteomes" id="UP000623129">
    <property type="component" value="Unassembled WGS sequence"/>
</dbReference>
<evidence type="ECO:0000256" key="3">
    <source>
        <dbReference type="SAM" id="MobiDB-lite"/>
    </source>
</evidence>
<feature type="compositionally biased region" description="Polar residues" evidence="3">
    <location>
        <begin position="434"/>
        <end position="444"/>
    </location>
</feature>
<dbReference type="InterPro" id="IPR000504">
    <property type="entry name" value="RRM_dom"/>
</dbReference>
<dbReference type="PROSITE" id="PS50102">
    <property type="entry name" value="RRM"/>
    <property type="match status" value="3"/>
</dbReference>
<keyword evidence="6" id="KW-1185">Reference proteome</keyword>
<feature type="compositionally biased region" description="Low complexity" evidence="3">
    <location>
        <begin position="10"/>
        <end position="20"/>
    </location>
</feature>
<proteinExistence type="predicted"/>
<evidence type="ECO:0000259" key="4">
    <source>
        <dbReference type="PROSITE" id="PS50102"/>
    </source>
</evidence>
<feature type="compositionally biased region" description="Basic and acidic residues" evidence="3">
    <location>
        <begin position="843"/>
        <end position="853"/>
    </location>
</feature>
<feature type="region of interest" description="Disordered" evidence="3">
    <location>
        <begin position="1"/>
        <end position="113"/>
    </location>
</feature>
<dbReference type="Pfam" id="PF00076">
    <property type="entry name" value="RRM_1"/>
    <property type="match status" value="3"/>
</dbReference>
<sequence length="976" mass="106392">MPPKKRGTPNSNSNSKSKSNIQTRKPDPSPPLPLQATSDAPSLPARSTAQSLSGGPSANKAVQKVGTPSPIKTEVTKEGTLVLSGSTASSQSLPVGPQSESAVGGSELTGGKSNLKKVVKKVVRKVKKPCLTGGTEPESVYVNSYVKIDSEKVNPTVDRIITANSEQSLPTSPVKAVVEETPVVPTEVMTTTSESLTSGPETNTKKSGEAMESDAVKGKVKKVVRKVIKKKIVKKMVPKGTLAAKKAAEAALGLAEEQAKSGGVEINKTGEEMEKSVITHDVNPSVGGNDGDKGEKSTERAGYSTENPSSELGDKKYGEESKEIVIKIEGDEAKNDKICTSSANRKEINGGEIKVGDEIQKEKADCSTSNNERKVRKVIKKKIIKKYVPKGTLLAKKSAEENLNVSANSEAESRNPKCEETLIITDKLLNQKGSSNSVIESEQAQGKELMVSNKESPNGEKSKQCSNAETQKGIEMVVSREKQKRKLTTPPAKQPAKVTVTQGEKPVAENPGPQQGSITALAIKMSQNQFSASNAGAEEMEGLTERQKRRKTEIFIGGLDKEVGEMDIRTVFGKAGEIVEVRMFIENNTRKNKGYCFLRYKEPAQAKKAISMFSKVEICGKRCGAAPVEDHDSIFLGNIDKRWKKDEIIKMLKDFGIEKIDTVTVMQDPQNPELNRGFAFLDLETNRDAQVAYKKLKAGDFSKGCHVRIDWAQPCHEPDEEEMLKVKSVFVECIPLSWDKAKISEIFEKFGKIERVVLARDIPSSKRKDYAFVNYTNRDAAISCIEFVEKEGLVENGLKVNIKVSLAKPVSKGKMTKGGGRPSASEKDKQKTLQSNKSSIPADRLRALREPAPRQEMGNPKGKTFETHSHSLHGGKRGHSALQSDVPEYSDMRGFPRPRYDSSYPGMYGSSSSSYGGVTQPYGIAEPSPFYQNPSFGYASGSYHGKQSHYPDAAETRERAVPPPHGYRSWPYSRAN</sequence>
<feature type="domain" description="RRM" evidence="4">
    <location>
        <begin position="552"/>
        <end position="622"/>
    </location>
</feature>
<dbReference type="EMBL" id="SWLB01000022">
    <property type="protein sequence ID" value="KAF3324381.1"/>
    <property type="molecule type" value="Genomic_DNA"/>
</dbReference>
<dbReference type="InterPro" id="IPR012677">
    <property type="entry name" value="Nucleotide-bd_a/b_plait_sf"/>
</dbReference>
<feature type="region of interest" description="Disordered" evidence="3">
    <location>
        <begin position="936"/>
        <end position="976"/>
    </location>
</feature>
<evidence type="ECO:0000313" key="6">
    <source>
        <dbReference type="Proteomes" id="UP000623129"/>
    </source>
</evidence>
<accession>A0A833QRZ7</accession>
<dbReference type="OrthoDB" id="3800936at2759"/>